<accession>A0A498Q8W7</accession>
<feature type="compositionally biased region" description="Low complexity" evidence="1">
    <location>
        <begin position="75"/>
        <end position="85"/>
    </location>
</feature>
<evidence type="ECO:0000313" key="3">
    <source>
        <dbReference type="Proteomes" id="UP000273307"/>
    </source>
</evidence>
<gene>
    <name evidence="2" type="ORF">LAUMK136_03955</name>
</gene>
<evidence type="ECO:0000313" key="2">
    <source>
        <dbReference type="EMBL" id="VBA41284.1"/>
    </source>
</evidence>
<dbReference type="Proteomes" id="UP000273307">
    <property type="component" value="Unassembled WGS sequence"/>
</dbReference>
<evidence type="ECO:0000256" key="1">
    <source>
        <dbReference type="SAM" id="MobiDB-lite"/>
    </source>
</evidence>
<dbReference type="EMBL" id="UPHP01000107">
    <property type="protein sequence ID" value="VBA41284.1"/>
    <property type="molecule type" value="Genomic_DNA"/>
</dbReference>
<sequence length="106" mass="11373">MGLGFLARLEVHLDGQVTKEVADHPHLGRADMAVALRGSGGAELRRQRLAGQRAAVTELGGLRHPPTGLRPRDPQPGGQRRGQPPAQLLLAGLLDDLVDQCMLGYR</sequence>
<organism evidence="2 3">
    <name type="scientific">Mycobacterium attenuatum</name>
    <dbReference type="NCBI Taxonomy" id="2341086"/>
    <lineage>
        <taxon>Bacteria</taxon>
        <taxon>Bacillati</taxon>
        <taxon>Actinomycetota</taxon>
        <taxon>Actinomycetes</taxon>
        <taxon>Mycobacteriales</taxon>
        <taxon>Mycobacteriaceae</taxon>
        <taxon>Mycobacterium</taxon>
    </lineage>
</organism>
<keyword evidence="3" id="KW-1185">Reference proteome</keyword>
<name>A0A498Q8W7_9MYCO</name>
<proteinExistence type="predicted"/>
<reference evidence="2 3" key="1">
    <citation type="submission" date="2018-09" db="EMBL/GenBank/DDBJ databases">
        <authorList>
            <person name="Tagini F."/>
        </authorList>
    </citation>
    <scope>NUCLEOTIDE SEQUENCE [LARGE SCALE GENOMIC DNA]</scope>
    <source>
        <strain evidence="2 3">MK136</strain>
    </source>
</reference>
<protein>
    <submittedName>
        <fullName evidence="2">Uncharacterized protein</fullName>
    </submittedName>
</protein>
<feature type="region of interest" description="Disordered" evidence="1">
    <location>
        <begin position="59"/>
        <end position="85"/>
    </location>
</feature>
<dbReference type="AlphaFoldDB" id="A0A498Q8W7"/>